<sequence>MVGGGSATAYVDAYSALKETAGDVSDYLVDDGDHPNSDDHALLAAAVVAAVNR</sequence>
<evidence type="ECO:0008006" key="3">
    <source>
        <dbReference type="Google" id="ProtNLM"/>
    </source>
</evidence>
<keyword evidence="2" id="KW-1185">Reference proteome</keyword>
<proteinExistence type="predicted"/>
<dbReference type="Proteomes" id="UP000256253">
    <property type="component" value="Unassembled WGS sequence"/>
</dbReference>
<gene>
    <name evidence="1" type="ORF">DFJ65_0094</name>
</gene>
<dbReference type="EMBL" id="QTUA01000001">
    <property type="protein sequence ID" value="REF29160.1"/>
    <property type="molecule type" value="Genomic_DNA"/>
</dbReference>
<dbReference type="InterPro" id="IPR036514">
    <property type="entry name" value="SGNH_hydro_sf"/>
</dbReference>
<evidence type="ECO:0000313" key="2">
    <source>
        <dbReference type="Proteomes" id="UP000256253"/>
    </source>
</evidence>
<organism evidence="1 2">
    <name type="scientific">Calidifontibacter indicus</name>
    <dbReference type="NCBI Taxonomy" id="419650"/>
    <lineage>
        <taxon>Bacteria</taxon>
        <taxon>Bacillati</taxon>
        <taxon>Actinomycetota</taxon>
        <taxon>Actinomycetes</taxon>
        <taxon>Micrococcales</taxon>
        <taxon>Dermacoccaceae</taxon>
        <taxon>Calidifontibacter</taxon>
    </lineage>
</organism>
<dbReference type="SUPFAM" id="SSF52266">
    <property type="entry name" value="SGNH hydrolase"/>
    <property type="match status" value="1"/>
</dbReference>
<dbReference type="Gene3D" id="3.40.50.1110">
    <property type="entry name" value="SGNH hydrolase"/>
    <property type="match status" value="1"/>
</dbReference>
<reference evidence="1 2" key="1">
    <citation type="submission" date="2018-08" db="EMBL/GenBank/DDBJ databases">
        <title>Sequencing the genomes of 1000 actinobacteria strains.</title>
        <authorList>
            <person name="Klenk H.-P."/>
        </authorList>
    </citation>
    <scope>NUCLEOTIDE SEQUENCE [LARGE SCALE GENOMIC DNA]</scope>
    <source>
        <strain evidence="1 2">DSM 22967</strain>
    </source>
</reference>
<evidence type="ECO:0000313" key="1">
    <source>
        <dbReference type="EMBL" id="REF29160.1"/>
    </source>
</evidence>
<dbReference type="RefSeq" id="WP_170143942.1">
    <property type="nucleotide sequence ID" value="NZ_QTUA01000001.1"/>
</dbReference>
<name>A0A3D9UMF2_9MICO</name>
<protein>
    <recommendedName>
        <fullName evidence="3">GDSL-like lipase/acylhydrolase family protein</fullName>
    </recommendedName>
</protein>
<comment type="caution">
    <text evidence="1">The sequence shown here is derived from an EMBL/GenBank/DDBJ whole genome shotgun (WGS) entry which is preliminary data.</text>
</comment>
<accession>A0A3D9UMF2</accession>
<dbReference type="AlphaFoldDB" id="A0A3D9UMF2"/>